<evidence type="ECO:0000256" key="2">
    <source>
        <dbReference type="ARBA" id="ARBA00022741"/>
    </source>
</evidence>
<dbReference type="EMBL" id="SWAV01000002">
    <property type="protein sequence ID" value="TKA92457.1"/>
    <property type="molecule type" value="Genomic_DNA"/>
</dbReference>
<dbReference type="Pfam" id="PF07238">
    <property type="entry name" value="PilZ"/>
    <property type="match status" value="1"/>
</dbReference>
<name>A0A4V5NKP3_9GAMM</name>
<dbReference type="GO" id="GO:0035438">
    <property type="term" value="F:cyclic-di-GMP binding"/>
    <property type="evidence" value="ECO:0007669"/>
    <property type="project" value="InterPro"/>
</dbReference>
<proteinExistence type="predicted"/>
<dbReference type="Gene3D" id="2.30.110.10">
    <property type="entry name" value="Electron Transport, Fmn-binding Protein, Chain A"/>
    <property type="match status" value="1"/>
</dbReference>
<evidence type="ECO:0000313" key="6">
    <source>
        <dbReference type="EMBL" id="TKA92457.1"/>
    </source>
</evidence>
<gene>
    <name evidence="6" type="ORF">FA869_08740</name>
</gene>
<keyword evidence="1" id="KW-0973">c-di-GMP</keyword>
<feature type="domain" description="PilZ" evidence="4">
    <location>
        <begin position="121"/>
        <end position="231"/>
    </location>
</feature>
<dbReference type="Proteomes" id="UP000305198">
    <property type="component" value="Unassembled WGS sequence"/>
</dbReference>
<dbReference type="Pfam" id="PF07317">
    <property type="entry name" value="PilZN"/>
    <property type="match status" value="1"/>
</dbReference>
<evidence type="ECO:0000259" key="4">
    <source>
        <dbReference type="Pfam" id="PF07238"/>
    </source>
</evidence>
<evidence type="ECO:0000313" key="7">
    <source>
        <dbReference type="Proteomes" id="UP000305198"/>
    </source>
</evidence>
<dbReference type="RefSeq" id="WP_136869317.1">
    <property type="nucleotide sequence ID" value="NZ_SWAV01000002.1"/>
</dbReference>
<dbReference type="InterPro" id="IPR009926">
    <property type="entry name" value="T3SS_YcgR_PilZN"/>
</dbReference>
<keyword evidence="2" id="KW-0547">Nucleotide-binding</keyword>
<keyword evidence="3" id="KW-0975">Bacterial flagellum</keyword>
<dbReference type="SUPFAM" id="SSF141371">
    <property type="entry name" value="PilZ domain-like"/>
    <property type="match status" value="1"/>
</dbReference>
<evidence type="ECO:0000259" key="5">
    <source>
        <dbReference type="Pfam" id="PF07317"/>
    </source>
</evidence>
<reference evidence="6 7" key="1">
    <citation type="submission" date="2019-04" db="EMBL/GenBank/DDBJ databases">
        <title>Crypto-aerobic microbial life in anoxic (sulfidic) marine sediments.</title>
        <authorList>
            <person name="Bhattacharya S."/>
            <person name="Roy C."/>
            <person name="Mondal N."/>
            <person name="Sarkar J."/>
            <person name="Mandal S."/>
            <person name="Rameez M.J."/>
            <person name="Ghosh W."/>
        </authorList>
    </citation>
    <scope>NUCLEOTIDE SEQUENCE [LARGE SCALE GENOMIC DNA]</scope>
    <source>
        <strain evidence="6 7">SBBB</strain>
    </source>
</reference>
<organism evidence="6 7">
    <name type="scientific">Halopseudomonas bauzanensis</name>
    <dbReference type="NCBI Taxonomy" id="653930"/>
    <lineage>
        <taxon>Bacteria</taxon>
        <taxon>Pseudomonadati</taxon>
        <taxon>Pseudomonadota</taxon>
        <taxon>Gammaproteobacteria</taxon>
        <taxon>Pseudomonadales</taxon>
        <taxon>Pseudomonadaceae</taxon>
        <taxon>Halopseudomonas</taxon>
    </lineage>
</organism>
<dbReference type="AlphaFoldDB" id="A0A4V5NKP3"/>
<feature type="domain" description="Type III secretion system flagellar brake protein YcgR PilZN" evidence="5">
    <location>
        <begin position="15"/>
        <end position="118"/>
    </location>
</feature>
<dbReference type="InterPro" id="IPR009875">
    <property type="entry name" value="PilZ_domain"/>
</dbReference>
<accession>A0A4V5NKP3</accession>
<dbReference type="Gene3D" id="2.40.10.220">
    <property type="entry name" value="predicted glycosyltransferase like domains"/>
    <property type="match status" value="1"/>
</dbReference>
<evidence type="ECO:0000256" key="1">
    <source>
        <dbReference type="ARBA" id="ARBA00022636"/>
    </source>
</evidence>
<comment type="caution">
    <text evidence="6">The sequence shown here is derived from an EMBL/GenBank/DDBJ whole genome shotgun (WGS) entry which is preliminary data.</text>
</comment>
<evidence type="ECO:0000256" key="3">
    <source>
        <dbReference type="ARBA" id="ARBA00023143"/>
    </source>
</evidence>
<protein>
    <submittedName>
        <fullName evidence="6">Pilus assembly protein PilZ</fullName>
    </submittedName>
</protein>
<sequence>MLFEQEGSPQPPREVTASIEIHILLKNLQQFHIPLSITFDGRSQTFQSYIVDLDTQNGALLIDEMIPHIGDKWASQGESFRVDAWLDGVHMRWVGADAQRVMLEDAPAFSVPLPHSMIYHQRRGAFRATVQRSIDTRVELIHAKHQRRFEGELLDISATGCKARLMGNHVQGLQPGERYELSRLLLPDTAEFDINLEIRHREYHQDSGTTHVGLRFHQPSPQAQRPIDRFVHYLQREARRLEKEDLF</sequence>
<dbReference type="InterPro" id="IPR012349">
    <property type="entry name" value="Split_barrel_FMN-bd"/>
</dbReference>